<evidence type="ECO:0000256" key="2">
    <source>
        <dbReference type="ARBA" id="ARBA00006490"/>
    </source>
</evidence>
<dbReference type="GO" id="GO:0051536">
    <property type="term" value="F:iron-sulfur cluster binding"/>
    <property type="evidence" value="ECO:0007669"/>
    <property type="project" value="UniProtKB-KW"/>
</dbReference>
<dbReference type="InterPro" id="IPR000192">
    <property type="entry name" value="Aminotrans_V_dom"/>
</dbReference>
<dbReference type="PROSITE" id="PS00595">
    <property type="entry name" value="AA_TRANSFER_CLASS_5"/>
    <property type="match status" value="1"/>
</dbReference>
<comment type="similarity">
    <text evidence="2">Belongs to the class-V pyridoxal-phosphate-dependent aminotransferase family. NifS/IscS subfamily.</text>
</comment>
<keyword evidence="5" id="KW-0479">Metal-binding</keyword>
<keyword evidence="13" id="KW-1185">Reference proteome</keyword>
<dbReference type="AlphaFoldDB" id="A0A259U3C9"/>
<keyword evidence="6" id="KW-0663">Pyridoxal phosphate</keyword>
<dbReference type="EMBL" id="MQWB01000001">
    <property type="protein sequence ID" value="OZC04357.1"/>
    <property type="molecule type" value="Genomic_DNA"/>
</dbReference>
<dbReference type="EC" id="2.8.1.7" evidence="3"/>
<evidence type="ECO:0000256" key="3">
    <source>
        <dbReference type="ARBA" id="ARBA00012239"/>
    </source>
</evidence>
<evidence type="ECO:0000256" key="6">
    <source>
        <dbReference type="ARBA" id="ARBA00022898"/>
    </source>
</evidence>
<keyword evidence="4" id="KW-0808">Transferase</keyword>
<comment type="catalytic activity">
    <reaction evidence="9">
        <text>(sulfur carrier)-H + L-cysteine = (sulfur carrier)-SH + L-alanine</text>
        <dbReference type="Rhea" id="RHEA:43892"/>
        <dbReference type="Rhea" id="RHEA-COMP:14737"/>
        <dbReference type="Rhea" id="RHEA-COMP:14739"/>
        <dbReference type="ChEBI" id="CHEBI:29917"/>
        <dbReference type="ChEBI" id="CHEBI:35235"/>
        <dbReference type="ChEBI" id="CHEBI:57972"/>
        <dbReference type="ChEBI" id="CHEBI:64428"/>
        <dbReference type="EC" id="2.8.1.7"/>
    </reaction>
</comment>
<dbReference type="InterPro" id="IPR016454">
    <property type="entry name" value="Cysteine_dSase"/>
</dbReference>
<evidence type="ECO:0000256" key="7">
    <source>
        <dbReference type="ARBA" id="ARBA00023004"/>
    </source>
</evidence>
<dbReference type="GO" id="GO:0031071">
    <property type="term" value="F:cysteine desulfurase activity"/>
    <property type="evidence" value="ECO:0007669"/>
    <property type="project" value="UniProtKB-EC"/>
</dbReference>
<dbReference type="RefSeq" id="WP_094550738.1">
    <property type="nucleotide sequence ID" value="NZ_MQWB01000001.1"/>
</dbReference>
<dbReference type="InterPro" id="IPR015422">
    <property type="entry name" value="PyrdxlP-dep_Trfase_small"/>
</dbReference>
<dbReference type="PANTHER" id="PTHR11601">
    <property type="entry name" value="CYSTEINE DESULFURYLASE FAMILY MEMBER"/>
    <property type="match status" value="1"/>
</dbReference>
<evidence type="ECO:0000256" key="8">
    <source>
        <dbReference type="ARBA" id="ARBA00023014"/>
    </source>
</evidence>
<dbReference type="FunCoup" id="A0A259U3C9">
    <property type="interactions" value="497"/>
</dbReference>
<protein>
    <recommendedName>
        <fullName evidence="3">cysteine desulfurase</fullName>
        <ecNumber evidence="3">2.8.1.7</ecNumber>
    </recommendedName>
</protein>
<evidence type="ECO:0000313" key="12">
    <source>
        <dbReference type="EMBL" id="OZC04357.1"/>
    </source>
</evidence>
<dbReference type="Gene3D" id="1.10.260.50">
    <property type="match status" value="1"/>
</dbReference>
<evidence type="ECO:0000256" key="4">
    <source>
        <dbReference type="ARBA" id="ARBA00022679"/>
    </source>
</evidence>
<evidence type="ECO:0000313" key="13">
    <source>
        <dbReference type="Proteomes" id="UP000216446"/>
    </source>
</evidence>
<evidence type="ECO:0000256" key="9">
    <source>
        <dbReference type="ARBA" id="ARBA00050776"/>
    </source>
</evidence>
<dbReference type="GO" id="GO:0046872">
    <property type="term" value="F:metal ion binding"/>
    <property type="evidence" value="ECO:0007669"/>
    <property type="project" value="UniProtKB-KW"/>
</dbReference>
<dbReference type="PIRSF" id="PIRSF005572">
    <property type="entry name" value="NifS"/>
    <property type="match status" value="1"/>
</dbReference>
<dbReference type="InterPro" id="IPR015421">
    <property type="entry name" value="PyrdxlP-dep_Trfase_major"/>
</dbReference>
<evidence type="ECO:0000256" key="10">
    <source>
        <dbReference type="RuleBase" id="RU004504"/>
    </source>
</evidence>
<dbReference type="Pfam" id="PF00266">
    <property type="entry name" value="Aminotran_5"/>
    <property type="match status" value="1"/>
</dbReference>
<organism evidence="12 13">
    <name type="scientific">Rubricoccus marinus</name>
    <dbReference type="NCBI Taxonomy" id="716817"/>
    <lineage>
        <taxon>Bacteria</taxon>
        <taxon>Pseudomonadati</taxon>
        <taxon>Rhodothermota</taxon>
        <taxon>Rhodothermia</taxon>
        <taxon>Rhodothermales</taxon>
        <taxon>Rubricoccaceae</taxon>
        <taxon>Rubricoccus</taxon>
    </lineage>
</organism>
<accession>A0A259U3C9</accession>
<dbReference type="InterPro" id="IPR015424">
    <property type="entry name" value="PyrdxlP-dep_Trfase"/>
</dbReference>
<evidence type="ECO:0000256" key="1">
    <source>
        <dbReference type="ARBA" id="ARBA00001933"/>
    </source>
</evidence>
<dbReference type="Gene3D" id="3.40.640.10">
    <property type="entry name" value="Type I PLP-dependent aspartate aminotransferase-like (Major domain)"/>
    <property type="match status" value="1"/>
</dbReference>
<evidence type="ECO:0000256" key="5">
    <source>
        <dbReference type="ARBA" id="ARBA00022723"/>
    </source>
</evidence>
<sequence length="385" mass="41011">MSAPIYLDHNATTPVAPEALDAMLPFFSEHYGNPSSEHAFGWAADEAIKISRKRIGKALGCDPRGLTFTSGASEAISLALRGAGFTYGGRKHRIITVQTEHKAVLETIASLEHDGFEVVRLPVDREGLIDLDQLRDEVDDKTLMVSVMWANNETGVVQPMRPIAEIAHEAGAFMMSDATQAVGKVPVHADAAGVDLLAVSAHKFYGPKGVGALFVRRRGPRVRLQPQIAGGQQQNGMRAGTLNVPGIVGMGVAAQLALANLEPAAIRMEGLRDRFEVRLKDAVPGIRINASGAPRLPNTSSVVFDGIDSGKLLSSLRSVAASTGAACQTKVQKPSHVLTAMGLTPDEAFSTVRFSLGRTTSEEEIDHAVRAVTDAVNATRQRRAA</sequence>
<dbReference type="InterPro" id="IPR020578">
    <property type="entry name" value="Aminotrans_V_PyrdxlP_BS"/>
</dbReference>
<reference evidence="12 13" key="1">
    <citation type="submission" date="2016-11" db="EMBL/GenBank/DDBJ databases">
        <title>Study of marine rhodopsin-containing bacteria.</title>
        <authorList>
            <person name="Yoshizawa S."/>
            <person name="Kumagai Y."/>
            <person name="Kogure K."/>
        </authorList>
    </citation>
    <scope>NUCLEOTIDE SEQUENCE [LARGE SCALE GENOMIC DNA]</scope>
    <source>
        <strain evidence="12 13">SG-29</strain>
    </source>
</reference>
<dbReference type="Gene3D" id="3.90.1150.10">
    <property type="entry name" value="Aspartate Aminotransferase, domain 1"/>
    <property type="match status" value="1"/>
</dbReference>
<comment type="caution">
    <text evidence="12">The sequence shown here is derived from an EMBL/GenBank/DDBJ whole genome shotgun (WGS) entry which is preliminary data.</text>
</comment>
<comment type="cofactor">
    <cofactor evidence="1 10">
        <name>pyridoxal 5'-phosphate</name>
        <dbReference type="ChEBI" id="CHEBI:597326"/>
    </cofactor>
</comment>
<dbReference type="OrthoDB" id="389074at2"/>
<dbReference type="SUPFAM" id="SSF53383">
    <property type="entry name" value="PLP-dependent transferases"/>
    <property type="match status" value="1"/>
</dbReference>
<dbReference type="PANTHER" id="PTHR11601:SF34">
    <property type="entry name" value="CYSTEINE DESULFURASE"/>
    <property type="match status" value="1"/>
</dbReference>
<evidence type="ECO:0000259" key="11">
    <source>
        <dbReference type="Pfam" id="PF00266"/>
    </source>
</evidence>
<dbReference type="Proteomes" id="UP000216446">
    <property type="component" value="Unassembled WGS sequence"/>
</dbReference>
<name>A0A259U3C9_9BACT</name>
<feature type="domain" description="Aminotransferase class V" evidence="11">
    <location>
        <begin position="5"/>
        <end position="366"/>
    </location>
</feature>
<keyword evidence="7" id="KW-0408">Iron</keyword>
<dbReference type="InParanoid" id="A0A259U3C9"/>
<proteinExistence type="inferred from homology"/>
<keyword evidence="8" id="KW-0411">Iron-sulfur</keyword>
<gene>
    <name evidence="12" type="ORF">BSZ36_16050</name>
</gene>